<keyword evidence="7" id="KW-1185">Reference proteome</keyword>
<keyword evidence="1 3" id="KW-0556">Organic radical</keyword>
<dbReference type="KEGG" id="aft:BBF96_06495"/>
<gene>
    <name evidence="6" type="ORF">BBF96_06495</name>
</gene>
<dbReference type="PROSITE" id="PS51554">
    <property type="entry name" value="PFL"/>
    <property type="match status" value="1"/>
</dbReference>
<evidence type="ECO:0000259" key="5">
    <source>
        <dbReference type="PROSITE" id="PS51554"/>
    </source>
</evidence>
<dbReference type="GO" id="GO:0016829">
    <property type="term" value="F:lyase activity"/>
    <property type="evidence" value="ECO:0007669"/>
    <property type="project" value="UniProtKB-KW"/>
</dbReference>
<dbReference type="Proteomes" id="UP000267250">
    <property type="component" value="Chromosome"/>
</dbReference>
<dbReference type="PROSITE" id="PS51149">
    <property type="entry name" value="GLY_RADICAL_2"/>
    <property type="match status" value="1"/>
</dbReference>
<dbReference type="RefSeq" id="WP_127016394.1">
    <property type="nucleotide sequence ID" value="NZ_CP016379.1"/>
</dbReference>
<dbReference type="AlphaFoldDB" id="A0A3Q9HRS8"/>
<dbReference type="InterPro" id="IPR004184">
    <property type="entry name" value="PFL_dom"/>
</dbReference>
<accession>A0A3Q9HRS8</accession>
<dbReference type="InterPro" id="IPR051215">
    <property type="entry name" value="GRE"/>
</dbReference>
<feature type="domain" description="PFL" evidence="5">
    <location>
        <begin position="22"/>
        <end position="707"/>
    </location>
</feature>
<dbReference type="OrthoDB" id="9803969at2"/>
<evidence type="ECO:0000313" key="6">
    <source>
        <dbReference type="EMBL" id="AZR73064.1"/>
    </source>
</evidence>
<dbReference type="Pfam" id="PF02901">
    <property type="entry name" value="PFL-like"/>
    <property type="match status" value="1"/>
</dbReference>
<dbReference type="InterPro" id="IPR001150">
    <property type="entry name" value="Gly_radical"/>
</dbReference>
<evidence type="ECO:0008006" key="8">
    <source>
        <dbReference type="Google" id="ProtNLM"/>
    </source>
</evidence>
<evidence type="ECO:0000256" key="1">
    <source>
        <dbReference type="ARBA" id="ARBA00022818"/>
    </source>
</evidence>
<dbReference type="Gene3D" id="3.20.70.20">
    <property type="match status" value="1"/>
</dbReference>
<proteinExistence type="predicted"/>
<evidence type="ECO:0000259" key="4">
    <source>
        <dbReference type="PROSITE" id="PS51149"/>
    </source>
</evidence>
<name>A0A3Q9HRS8_9FIRM</name>
<dbReference type="EMBL" id="CP016379">
    <property type="protein sequence ID" value="AZR73064.1"/>
    <property type="molecule type" value="Genomic_DNA"/>
</dbReference>
<evidence type="ECO:0000313" key="7">
    <source>
        <dbReference type="Proteomes" id="UP000267250"/>
    </source>
</evidence>
<feature type="modified residue" description="Glycine radical" evidence="3">
    <location>
        <position position="810"/>
    </location>
</feature>
<dbReference type="SUPFAM" id="SSF51998">
    <property type="entry name" value="PFL-like glycyl radical enzymes"/>
    <property type="match status" value="1"/>
</dbReference>
<protein>
    <recommendedName>
        <fullName evidence="8">Glycyl radical enzyme</fullName>
    </recommendedName>
</protein>
<dbReference type="GO" id="GO:0005829">
    <property type="term" value="C:cytosol"/>
    <property type="evidence" value="ECO:0007669"/>
    <property type="project" value="TreeGrafter"/>
</dbReference>
<sequence length="834" mass="94786">MNNCCGQNVFEPREVRGTPSTERVKLMRDRYLSAPLMIDVEYIKYYTEAHKKTDGMNVLERRAECHAYALERLTPVIREGELFVGSKTRFVRGAIPYCNYASSYILREFANEEAEAQDKVTDVGTGGGIAKVREMAASGDYEIFGKKFLLPKEDKEVLKECAEYFQGKCMQDVGDAFWKTSFEKADYIEKGWQVGLYTAPHDPAPEGRFVLDFETALNQGFNKIIERMKRKIKETEVTDYKSAEKIYFWRAGIRVLEATIKWASNYAKKARELAEEEKDPARRAELLEIAERCEYVPANPPRDFKDAMQAFWFIYLAGHIEGAHLGYSPGRFDRYMYPFYKRDKEAGNITDEEVLELLEALRVKMTEIEYVASFSWEGLGSGNLFQNMIIGGVDEKGHRGDNELSMLILQAAINCQTTQPTLSIWYDDSLSEEFLLKAVECVKTGCGFPAWFNMKIYIQHELQKSGLPLPVIRKYAAMGGCTEPTLEGMSYGIVQAGFINHAKLLELALYGGVDPRTGILFDKTKVPTNYEELLDAYKFHLKNAIRNWQRYWNYVMAAHRQTCNLIYCSVLVRDCVERGLSLDDGGAIHNGTPTTLSSGMVNVVNSLAVVKKLINEEKVVTMDELRKALEDNWEGHEELYRKVMDVPKWGNNDDYVDSIYEELFNTYCDYVSQQKNYLGEPYDPSMLAISTHAPFGKVCGATPDGRHAGETLCDGVTSPFPGTDKNGPIAVLLSAGKIDHTRIRGGLHNMKFHPSSLKGIQGSKKLLNLIKTYFDTLGFQIQFNVVDSDMLRDAQKHPENYRDLIVRVAGFSAFFVELGKSIQDEIIRRTEQQF</sequence>
<organism evidence="6 7">
    <name type="scientific">Anoxybacter fermentans</name>
    <dbReference type="NCBI Taxonomy" id="1323375"/>
    <lineage>
        <taxon>Bacteria</taxon>
        <taxon>Bacillati</taxon>
        <taxon>Bacillota</taxon>
        <taxon>Clostridia</taxon>
        <taxon>Halanaerobiales</taxon>
        <taxon>Anoxybacter</taxon>
    </lineage>
</organism>
<reference evidence="6 7" key="1">
    <citation type="submission" date="2016-07" db="EMBL/GenBank/DDBJ databases">
        <title>Genome and transcriptome analysis of iron-reducing fermentative bacteria Anoxybacter fermentans.</title>
        <authorList>
            <person name="Zeng X."/>
            <person name="Shao Z."/>
        </authorList>
    </citation>
    <scope>NUCLEOTIDE SEQUENCE [LARGE SCALE GENOMIC DNA]</scope>
    <source>
        <strain evidence="6 7">DY22613</strain>
    </source>
</reference>
<dbReference type="PANTHER" id="PTHR43641:SF2">
    <property type="entry name" value="DEHYDRATASE YBIW-RELATED"/>
    <property type="match status" value="1"/>
</dbReference>
<evidence type="ECO:0000256" key="2">
    <source>
        <dbReference type="ARBA" id="ARBA00023239"/>
    </source>
</evidence>
<dbReference type="PANTHER" id="PTHR43641">
    <property type="entry name" value="FORMATE ACETYLTRANSFERASE 3-RELATED"/>
    <property type="match status" value="1"/>
</dbReference>
<evidence type="ECO:0000256" key="3">
    <source>
        <dbReference type="PROSITE-ProRule" id="PRU00493"/>
    </source>
</evidence>
<dbReference type="Pfam" id="PF01228">
    <property type="entry name" value="Gly_radical"/>
    <property type="match status" value="1"/>
</dbReference>
<feature type="domain" description="Glycine radical" evidence="4">
    <location>
        <begin position="715"/>
        <end position="834"/>
    </location>
</feature>
<keyword evidence="2" id="KW-0456">Lyase</keyword>